<dbReference type="EMBL" id="BFAA01028794">
    <property type="protein sequence ID" value="GCB82937.1"/>
    <property type="molecule type" value="Genomic_DNA"/>
</dbReference>
<comment type="caution">
    <text evidence="2">The sequence shown here is derived from an EMBL/GenBank/DDBJ whole genome shotgun (WGS) entry which is preliminary data.</text>
</comment>
<dbReference type="AlphaFoldDB" id="A0A401QC98"/>
<reference evidence="2 3" key="1">
    <citation type="journal article" date="2018" name="Nat. Ecol. Evol.">
        <title>Shark genomes provide insights into elasmobranch evolution and the origin of vertebrates.</title>
        <authorList>
            <person name="Hara Y"/>
            <person name="Yamaguchi K"/>
            <person name="Onimaru K"/>
            <person name="Kadota M"/>
            <person name="Koyanagi M"/>
            <person name="Keeley SD"/>
            <person name="Tatsumi K"/>
            <person name="Tanaka K"/>
            <person name="Motone F"/>
            <person name="Kageyama Y"/>
            <person name="Nozu R"/>
            <person name="Adachi N"/>
            <person name="Nishimura O"/>
            <person name="Nakagawa R"/>
            <person name="Tanegashima C"/>
            <person name="Kiyatake I"/>
            <person name="Matsumoto R"/>
            <person name="Murakumo K"/>
            <person name="Nishida K"/>
            <person name="Terakita A"/>
            <person name="Kuratani S"/>
            <person name="Sato K"/>
            <person name="Hyodo S Kuraku.S."/>
        </authorList>
    </citation>
    <scope>NUCLEOTIDE SEQUENCE [LARGE SCALE GENOMIC DNA]</scope>
</reference>
<name>A0A401QC98_SCYTO</name>
<feature type="non-terminal residue" evidence="2">
    <location>
        <position position="1"/>
    </location>
</feature>
<gene>
    <name evidence="2" type="ORF">scyTo_0023370</name>
</gene>
<dbReference type="Proteomes" id="UP000288216">
    <property type="component" value="Unassembled WGS sequence"/>
</dbReference>
<keyword evidence="3" id="KW-1185">Reference proteome</keyword>
<evidence type="ECO:0000313" key="2">
    <source>
        <dbReference type="EMBL" id="GCB82937.1"/>
    </source>
</evidence>
<accession>A0A401QC98</accession>
<evidence type="ECO:0000256" key="1">
    <source>
        <dbReference type="SAM" id="SignalP"/>
    </source>
</evidence>
<organism evidence="2 3">
    <name type="scientific">Scyliorhinus torazame</name>
    <name type="common">Cloudy catshark</name>
    <name type="synonym">Catulus torazame</name>
    <dbReference type="NCBI Taxonomy" id="75743"/>
    <lineage>
        <taxon>Eukaryota</taxon>
        <taxon>Metazoa</taxon>
        <taxon>Chordata</taxon>
        <taxon>Craniata</taxon>
        <taxon>Vertebrata</taxon>
        <taxon>Chondrichthyes</taxon>
        <taxon>Elasmobranchii</taxon>
        <taxon>Galeomorphii</taxon>
        <taxon>Galeoidea</taxon>
        <taxon>Carcharhiniformes</taxon>
        <taxon>Scyliorhinidae</taxon>
        <taxon>Scyliorhinus</taxon>
    </lineage>
</organism>
<proteinExistence type="predicted"/>
<evidence type="ECO:0000313" key="3">
    <source>
        <dbReference type="Proteomes" id="UP000288216"/>
    </source>
</evidence>
<keyword evidence="1" id="KW-0732">Signal</keyword>
<feature type="signal peptide" evidence="1">
    <location>
        <begin position="1"/>
        <end position="18"/>
    </location>
</feature>
<dbReference type="OrthoDB" id="9946098at2759"/>
<sequence>QHYFKVTMLQWICHCILGAYLLHDNRAVSGEDANFQFEPQDSLFPSFLNTTLMADGVAGFGVIGDEEFSNVCVITVLTVPSQYEAIIPVTEDDLRPVKSRLNGSSSVLESLASAVNAEIGNVSYQSLITESVLDIKQRNEQSNNIMAEIFQTLDSDPASGHYVTK</sequence>
<feature type="chain" id="PRO_5019346500" evidence="1">
    <location>
        <begin position="19"/>
        <end position="165"/>
    </location>
</feature>
<protein>
    <submittedName>
        <fullName evidence="2">Uncharacterized protein</fullName>
    </submittedName>
</protein>